<dbReference type="PANTHER" id="PTHR11627">
    <property type="entry name" value="FRUCTOSE-BISPHOSPHATE ALDOLASE"/>
    <property type="match status" value="1"/>
</dbReference>
<sequence>MDKIKLIEITARLMESPKGILAIDESLLTCGKRFETLGVPNTEEKRRDYRELLVTAPDIEKYISGYIFFDETIKQFTKEKRTFTSILQTKGVNIGIKVDQGLTDLSLHPGEKITQGLDGLSERLKEYKNMGATFAKWRAVYTIGENTPSEDCMRENARVLGKYAALCQEFSIVPIIEPEVLIDGDHNIEKCYEVTSKNFDIIFAEMWKLGVFIPGVILKTSMILPGKDAAEKASPEKIAEATLRCLKAHVPVGIGGIVFLSGGQADEDATLNLNAMHQGEPLPWPLTFSYGRAIQNPALQSWAKNPEDINSAQELLVQMARNNSLASIGEYKK</sequence>
<evidence type="ECO:0000256" key="3">
    <source>
        <dbReference type="ARBA" id="ARBA00010387"/>
    </source>
</evidence>
<evidence type="ECO:0000256" key="7">
    <source>
        <dbReference type="ARBA" id="ARBA00029799"/>
    </source>
</evidence>
<dbReference type="Proteomes" id="UP000178138">
    <property type="component" value="Unassembled WGS sequence"/>
</dbReference>
<evidence type="ECO:0000256" key="5">
    <source>
        <dbReference type="ARBA" id="ARBA00023152"/>
    </source>
</evidence>
<evidence type="ECO:0000256" key="2">
    <source>
        <dbReference type="ARBA" id="ARBA00004714"/>
    </source>
</evidence>
<gene>
    <name evidence="9" type="ORF">A2225_00735</name>
</gene>
<dbReference type="SUPFAM" id="SSF51569">
    <property type="entry name" value="Aldolase"/>
    <property type="match status" value="1"/>
</dbReference>
<dbReference type="InterPro" id="IPR000741">
    <property type="entry name" value="FBA_I"/>
</dbReference>
<dbReference type="EC" id="4.1.2.13" evidence="4"/>
<evidence type="ECO:0000256" key="4">
    <source>
        <dbReference type="ARBA" id="ARBA00013068"/>
    </source>
</evidence>
<reference evidence="9 10" key="1">
    <citation type="journal article" date="2016" name="Nat. Commun.">
        <title>Thousands of microbial genomes shed light on interconnected biogeochemical processes in an aquifer system.</title>
        <authorList>
            <person name="Anantharaman K."/>
            <person name="Brown C.T."/>
            <person name="Hug L.A."/>
            <person name="Sharon I."/>
            <person name="Castelle C.J."/>
            <person name="Probst A.J."/>
            <person name="Thomas B.C."/>
            <person name="Singh A."/>
            <person name="Wilkins M.J."/>
            <person name="Karaoz U."/>
            <person name="Brodie E.L."/>
            <person name="Williams K.H."/>
            <person name="Hubbard S.S."/>
            <person name="Banfield J.F."/>
        </authorList>
    </citation>
    <scope>NUCLEOTIDE SEQUENCE [LARGE SCALE GENOMIC DNA]</scope>
</reference>
<comment type="pathway">
    <text evidence="2">Carbohydrate degradation; glycolysis; D-glyceraldehyde 3-phosphate and glycerone phosphate from D-glucose: step 4/4.</text>
</comment>
<evidence type="ECO:0000313" key="9">
    <source>
        <dbReference type="EMBL" id="OGJ07462.1"/>
    </source>
</evidence>
<dbReference type="InterPro" id="IPR013785">
    <property type="entry name" value="Aldolase_TIM"/>
</dbReference>
<dbReference type="FunFam" id="3.20.20.70:FF:000140">
    <property type="entry name" value="Fructose-bisphosphate aldolase"/>
    <property type="match status" value="1"/>
</dbReference>
<dbReference type="Gene3D" id="3.20.20.70">
    <property type="entry name" value="Aldolase class I"/>
    <property type="match status" value="1"/>
</dbReference>
<accession>A0A1F6YM70</accession>
<dbReference type="GO" id="GO:0004332">
    <property type="term" value="F:fructose-bisphosphate aldolase activity"/>
    <property type="evidence" value="ECO:0007669"/>
    <property type="project" value="UniProtKB-EC"/>
</dbReference>
<comment type="similarity">
    <text evidence="3">Belongs to the class I fructose-bisphosphate aldolase family.</text>
</comment>
<evidence type="ECO:0000313" key="10">
    <source>
        <dbReference type="Proteomes" id="UP000178138"/>
    </source>
</evidence>
<evidence type="ECO:0000256" key="1">
    <source>
        <dbReference type="ARBA" id="ARBA00000441"/>
    </source>
</evidence>
<name>A0A1F6YM70_9BACT</name>
<keyword evidence="5" id="KW-0324">Glycolysis</keyword>
<organism evidence="9 10">
    <name type="scientific">Candidatus Nomurabacteria bacterium RIFOXYA2_FULL_42_12</name>
    <dbReference type="NCBI Taxonomy" id="1801801"/>
    <lineage>
        <taxon>Bacteria</taxon>
        <taxon>Candidatus Nomuraibacteriota</taxon>
    </lineage>
</organism>
<dbReference type="GO" id="GO:0006096">
    <property type="term" value="P:glycolytic process"/>
    <property type="evidence" value="ECO:0007669"/>
    <property type="project" value="UniProtKB-UniPathway"/>
</dbReference>
<dbReference type="AlphaFoldDB" id="A0A1F6YM70"/>
<dbReference type="EMBL" id="MFVZ01000013">
    <property type="protein sequence ID" value="OGJ07462.1"/>
    <property type="molecule type" value="Genomic_DNA"/>
</dbReference>
<comment type="catalytic activity">
    <reaction evidence="1">
        <text>beta-D-fructose 1,6-bisphosphate = D-glyceraldehyde 3-phosphate + dihydroxyacetone phosphate</text>
        <dbReference type="Rhea" id="RHEA:14729"/>
        <dbReference type="ChEBI" id="CHEBI:32966"/>
        <dbReference type="ChEBI" id="CHEBI:57642"/>
        <dbReference type="ChEBI" id="CHEBI:59776"/>
        <dbReference type="EC" id="4.1.2.13"/>
    </reaction>
</comment>
<evidence type="ECO:0000256" key="6">
    <source>
        <dbReference type="ARBA" id="ARBA00023239"/>
    </source>
</evidence>
<proteinExistence type="inferred from homology"/>
<keyword evidence="6" id="KW-0456">Lyase</keyword>
<dbReference type="UniPathway" id="UPA00109">
    <property type="reaction ID" value="UER00183"/>
</dbReference>
<dbReference type="NCBIfam" id="NF033379">
    <property type="entry name" value="FrucBisAld_I"/>
    <property type="match status" value="1"/>
</dbReference>
<evidence type="ECO:0000256" key="8">
    <source>
        <dbReference type="ARBA" id="ARBA00072515"/>
    </source>
</evidence>
<dbReference type="Pfam" id="PF00274">
    <property type="entry name" value="Glycolytic"/>
    <property type="match status" value="1"/>
</dbReference>
<protein>
    <recommendedName>
        <fullName evidence="8">Probable fructose-bisphosphate aldolase class 1</fullName>
        <ecNumber evidence="4">4.1.2.13</ecNumber>
    </recommendedName>
    <alternativeName>
        <fullName evidence="7">Fructose-bisphosphate aldolase class I</fullName>
    </alternativeName>
</protein>
<comment type="caution">
    <text evidence="9">The sequence shown here is derived from an EMBL/GenBank/DDBJ whole genome shotgun (WGS) entry which is preliminary data.</text>
</comment>